<sequence>MRNIAFGLVFICLSLVIILSPINVGPLFTKLEKQTPTPHHHHHITADKHRGFMAVGDSTVRSLEHTPTWAVAVVCFVIISVSIFIEKSIHRLTKWLKSHRKTALYDAVDRLKSELMLLGFMSLILAVTQEHISSICISNKLADVMLPCRKEVETENATVVHLQHLAVGFIGKLLPAVTNGVYNGSLWKVAHRRLADDDEEEADDGSSAITDSCSKKGMVALVSQEGLQQLQIFIFVLAVMQIVYSVLTMALGRAKMRSWKAWEKETQTTEYQVENDPNRFRFTRQTTFGRRHMTHCTDTSVHLWIKCFFRQFFNSVAKVDYLTLRHGFIAAHLSTRHNHFNFQKYIQRSLEEDFKVVVSISPLMWFIVVIFMLVDVRGWNVYLWVSYVPLLIVLVLGTKLEVIVAKMALQLKNQNHVIIGTPLVQPHDDLFWFGQPRFVLTLLHLTLFVNAFELAFFIWVTIQFGFNSCYHEHLVIIITRLVLAVSVQVICSYITLPLYALVTQMGSEFKSKVLEEQVSGIIKQWHTEVRQRRRKQEQSTLVSPRTSLSTDWSLRTSPNDFSSHHRPTPMPTDQGKNIIAGGGEITEEHDDKTDEAAGSSWVPYREGTVEFSIARRDL</sequence>
<dbReference type="PANTHER" id="PTHR31942:SF59">
    <property type="entry name" value="MLO-LIKE PROTEIN"/>
    <property type="match status" value="1"/>
</dbReference>
<feature type="transmembrane region" description="Helical" evidence="10">
    <location>
        <begin position="111"/>
        <end position="128"/>
    </location>
</feature>
<evidence type="ECO:0000256" key="3">
    <source>
        <dbReference type="ARBA" id="ARBA00022692"/>
    </source>
</evidence>
<evidence type="ECO:0000313" key="11">
    <source>
        <dbReference type="EMBL" id="PSS23668.1"/>
    </source>
</evidence>
<keyword evidence="8" id="KW-0112">Calmodulin-binding</keyword>
<feature type="region of interest" description="Disordered" evidence="9">
    <location>
        <begin position="535"/>
        <end position="601"/>
    </location>
</feature>
<evidence type="ECO:0000256" key="8">
    <source>
        <dbReference type="RuleBase" id="RU280816"/>
    </source>
</evidence>
<dbReference type="STRING" id="1590841.A0A2R6R7Y6"/>
<comment type="caution">
    <text evidence="11">The sequence shown here is derived from an EMBL/GenBank/DDBJ whole genome shotgun (WGS) entry which is preliminary data.</text>
</comment>
<dbReference type="OMA" id="YHEHTVI"/>
<dbReference type="InterPro" id="IPR004326">
    <property type="entry name" value="Mlo"/>
</dbReference>
<keyword evidence="12" id="KW-1185">Reference proteome</keyword>
<dbReference type="GO" id="GO:0006952">
    <property type="term" value="P:defense response"/>
    <property type="evidence" value="ECO:0007669"/>
    <property type="project" value="UniProtKB-KW"/>
</dbReference>
<feature type="transmembrane region" description="Helical" evidence="10">
    <location>
        <begin position="474"/>
        <end position="502"/>
    </location>
</feature>
<feature type="transmembrane region" description="Helical" evidence="10">
    <location>
        <begin position="438"/>
        <end position="462"/>
    </location>
</feature>
<evidence type="ECO:0000313" key="12">
    <source>
        <dbReference type="Proteomes" id="UP000241394"/>
    </source>
</evidence>
<feature type="transmembrane region" description="Helical" evidence="10">
    <location>
        <begin position="69"/>
        <end position="90"/>
    </location>
</feature>
<dbReference type="Proteomes" id="UP000241394">
    <property type="component" value="Chromosome LG8"/>
</dbReference>
<keyword evidence="5 8" id="KW-1133">Transmembrane helix</keyword>
<comment type="similarity">
    <text evidence="2 8">Belongs to the MLO family.</text>
</comment>
<proteinExistence type="inferred from homology"/>
<name>A0A2R6R7Y6_ACTCC</name>
<keyword evidence="3 8" id="KW-0812">Transmembrane</keyword>
<protein>
    <recommendedName>
        <fullName evidence="8">MLO-like protein</fullName>
    </recommendedName>
</protein>
<keyword evidence="7 8" id="KW-0568">Pathogenesis-related protein</keyword>
<evidence type="ECO:0000256" key="7">
    <source>
        <dbReference type="ARBA" id="ARBA00023265"/>
    </source>
</evidence>
<comment type="domain">
    <text evidence="8">The C-terminus contains a calmodulin-binding domain, which binds calmodulin in a calcium-dependent fashion.</text>
</comment>
<dbReference type="EMBL" id="NKQK01000008">
    <property type="protein sequence ID" value="PSS23668.1"/>
    <property type="molecule type" value="Genomic_DNA"/>
</dbReference>
<feature type="transmembrane region" description="Helical" evidence="10">
    <location>
        <begin position="232"/>
        <end position="252"/>
    </location>
</feature>
<comment type="function">
    <text evidence="8">May be involved in modulation of pathogen defense and leaf cell death.</text>
</comment>
<accession>A0A2R6R7Y6</accession>
<evidence type="ECO:0000256" key="5">
    <source>
        <dbReference type="ARBA" id="ARBA00022989"/>
    </source>
</evidence>
<keyword evidence="4 8" id="KW-0611">Plant defense</keyword>
<feature type="transmembrane region" description="Helical" evidence="10">
    <location>
        <begin position="379"/>
        <end position="397"/>
    </location>
</feature>
<dbReference type="PANTHER" id="PTHR31942">
    <property type="entry name" value="MLO-LIKE PROTEIN 1"/>
    <property type="match status" value="1"/>
</dbReference>
<evidence type="ECO:0000256" key="10">
    <source>
        <dbReference type="SAM" id="Phobius"/>
    </source>
</evidence>
<organism evidence="11 12">
    <name type="scientific">Actinidia chinensis var. chinensis</name>
    <name type="common">Chinese soft-hair kiwi</name>
    <dbReference type="NCBI Taxonomy" id="1590841"/>
    <lineage>
        <taxon>Eukaryota</taxon>
        <taxon>Viridiplantae</taxon>
        <taxon>Streptophyta</taxon>
        <taxon>Embryophyta</taxon>
        <taxon>Tracheophyta</taxon>
        <taxon>Spermatophyta</taxon>
        <taxon>Magnoliopsida</taxon>
        <taxon>eudicotyledons</taxon>
        <taxon>Gunneridae</taxon>
        <taxon>Pentapetalae</taxon>
        <taxon>asterids</taxon>
        <taxon>Ericales</taxon>
        <taxon>Actinidiaceae</taxon>
        <taxon>Actinidia</taxon>
    </lineage>
</organism>
<gene>
    <name evidence="8" type="primary">MLO</name>
    <name evidence="11" type="ORF">CEY00_Acc08492</name>
</gene>
<evidence type="ECO:0000256" key="1">
    <source>
        <dbReference type="ARBA" id="ARBA00004141"/>
    </source>
</evidence>
<feature type="compositionally biased region" description="Polar residues" evidence="9">
    <location>
        <begin position="538"/>
        <end position="561"/>
    </location>
</feature>
<dbReference type="GO" id="GO:0005516">
    <property type="term" value="F:calmodulin binding"/>
    <property type="evidence" value="ECO:0007669"/>
    <property type="project" value="UniProtKB-KW"/>
</dbReference>
<comment type="subcellular location">
    <subcellularLocation>
        <location evidence="1 8">Membrane</location>
        <topology evidence="1 8">Multi-pass membrane protein</topology>
    </subcellularLocation>
</comment>
<evidence type="ECO:0000256" key="9">
    <source>
        <dbReference type="SAM" id="MobiDB-lite"/>
    </source>
</evidence>
<dbReference type="Pfam" id="PF03094">
    <property type="entry name" value="Mlo"/>
    <property type="match status" value="1"/>
</dbReference>
<dbReference type="GO" id="GO:0016020">
    <property type="term" value="C:membrane"/>
    <property type="evidence" value="ECO:0007669"/>
    <property type="project" value="UniProtKB-SubCell"/>
</dbReference>
<dbReference type="Gramene" id="PSS23668">
    <property type="protein sequence ID" value="PSS23668"/>
    <property type="gene ID" value="CEY00_Acc08492"/>
</dbReference>
<dbReference type="OrthoDB" id="1388414at2759"/>
<evidence type="ECO:0000256" key="2">
    <source>
        <dbReference type="ARBA" id="ARBA00006574"/>
    </source>
</evidence>
<dbReference type="FunCoup" id="A0A2R6R7Y6">
    <property type="interactions" value="1"/>
</dbReference>
<reference evidence="11 12" key="1">
    <citation type="submission" date="2017-07" db="EMBL/GenBank/DDBJ databases">
        <title>An improved, manually edited Actinidia chinensis var. chinensis (kiwifruit) genome highlights the challenges associated with draft genomes and gene prediction in plants.</title>
        <authorList>
            <person name="Pilkington S."/>
            <person name="Crowhurst R."/>
            <person name="Hilario E."/>
            <person name="Nardozza S."/>
            <person name="Fraser L."/>
            <person name="Peng Y."/>
            <person name="Gunaseelan K."/>
            <person name="Simpson R."/>
            <person name="Tahir J."/>
            <person name="Deroles S."/>
            <person name="Templeton K."/>
            <person name="Luo Z."/>
            <person name="Davy M."/>
            <person name="Cheng C."/>
            <person name="Mcneilage M."/>
            <person name="Scaglione D."/>
            <person name="Liu Y."/>
            <person name="Zhang Q."/>
            <person name="Datson P."/>
            <person name="De Silva N."/>
            <person name="Gardiner S."/>
            <person name="Bassett H."/>
            <person name="Chagne D."/>
            <person name="Mccallum J."/>
            <person name="Dzierzon H."/>
            <person name="Deng C."/>
            <person name="Wang Y.-Y."/>
            <person name="Barron N."/>
            <person name="Manako K."/>
            <person name="Bowen J."/>
            <person name="Foster T."/>
            <person name="Erridge Z."/>
            <person name="Tiffin H."/>
            <person name="Waite C."/>
            <person name="Davies K."/>
            <person name="Grierson E."/>
            <person name="Laing W."/>
            <person name="Kirk R."/>
            <person name="Chen X."/>
            <person name="Wood M."/>
            <person name="Montefiori M."/>
            <person name="Brummell D."/>
            <person name="Schwinn K."/>
            <person name="Catanach A."/>
            <person name="Fullerton C."/>
            <person name="Li D."/>
            <person name="Meiyalaghan S."/>
            <person name="Nieuwenhuizen N."/>
            <person name="Read N."/>
            <person name="Prakash R."/>
            <person name="Hunter D."/>
            <person name="Zhang H."/>
            <person name="Mckenzie M."/>
            <person name="Knabel M."/>
            <person name="Harris A."/>
            <person name="Allan A."/>
            <person name="Chen A."/>
            <person name="Janssen B."/>
            <person name="Plunkett B."/>
            <person name="Dwamena C."/>
            <person name="Voogd C."/>
            <person name="Leif D."/>
            <person name="Lafferty D."/>
            <person name="Souleyre E."/>
            <person name="Varkonyi-Gasic E."/>
            <person name="Gambi F."/>
            <person name="Hanley J."/>
            <person name="Yao J.-L."/>
            <person name="Cheung J."/>
            <person name="David K."/>
            <person name="Warren B."/>
            <person name="Marsh K."/>
            <person name="Snowden K."/>
            <person name="Lin-Wang K."/>
            <person name="Brian L."/>
            <person name="Martinez-Sanchez M."/>
            <person name="Wang M."/>
            <person name="Ileperuma N."/>
            <person name="Macnee N."/>
            <person name="Campin R."/>
            <person name="Mcatee P."/>
            <person name="Drummond R."/>
            <person name="Espley R."/>
            <person name="Ireland H."/>
            <person name="Wu R."/>
            <person name="Atkinson R."/>
            <person name="Karunairetnam S."/>
            <person name="Bulley S."/>
            <person name="Chunkath S."/>
            <person name="Hanley Z."/>
            <person name="Storey R."/>
            <person name="Thrimawithana A."/>
            <person name="Thomson S."/>
            <person name="David C."/>
            <person name="Testolin R."/>
        </authorList>
    </citation>
    <scope>NUCLEOTIDE SEQUENCE [LARGE SCALE GENOMIC DNA]</scope>
    <source>
        <strain evidence="12">cv. Red5</strain>
        <tissue evidence="11">Young leaf</tissue>
    </source>
</reference>
<evidence type="ECO:0000256" key="6">
    <source>
        <dbReference type="ARBA" id="ARBA00023136"/>
    </source>
</evidence>
<dbReference type="AlphaFoldDB" id="A0A2R6R7Y6"/>
<keyword evidence="6 8" id="KW-0472">Membrane</keyword>
<evidence type="ECO:0000256" key="4">
    <source>
        <dbReference type="ARBA" id="ARBA00022821"/>
    </source>
</evidence>
<dbReference type="InParanoid" id="A0A2R6R7Y6"/>
<feature type="transmembrane region" description="Helical" evidence="10">
    <location>
        <begin position="354"/>
        <end position="373"/>
    </location>
</feature>
<reference evidence="12" key="2">
    <citation type="journal article" date="2018" name="BMC Genomics">
        <title>A manually annotated Actinidia chinensis var. chinensis (kiwifruit) genome highlights the challenges associated with draft genomes and gene prediction in plants.</title>
        <authorList>
            <person name="Pilkington S.M."/>
            <person name="Crowhurst R."/>
            <person name="Hilario E."/>
            <person name="Nardozza S."/>
            <person name="Fraser L."/>
            <person name="Peng Y."/>
            <person name="Gunaseelan K."/>
            <person name="Simpson R."/>
            <person name="Tahir J."/>
            <person name="Deroles S.C."/>
            <person name="Templeton K."/>
            <person name="Luo Z."/>
            <person name="Davy M."/>
            <person name="Cheng C."/>
            <person name="McNeilage M."/>
            <person name="Scaglione D."/>
            <person name="Liu Y."/>
            <person name="Zhang Q."/>
            <person name="Datson P."/>
            <person name="De Silva N."/>
            <person name="Gardiner S.E."/>
            <person name="Bassett H."/>
            <person name="Chagne D."/>
            <person name="McCallum J."/>
            <person name="Dzierzon H."/>
            <person name="Deng C."/>
            <person name="Wang Y.Y."/>
            <person name="Barron L."/>
            <person name="Manako K."/>
            <person name="Bowen J."/>
            <person name="Foster T.M."/>
            <person name="Erridge Z.A."/>
            <person name="Tiffin H."/>
            <person name="Waite C.N."/>
            <person name="Davies K.M."/>
            <person name="Grierson E.P."/>
            <person name="Laing W.A."/>
            <person name="Kirk R."/>
            <person name="Chen X."/>
            <person name="Wood M."/>
            <person name="Montefiori M."/>
            <person name="Brummell D.A."/>
            <person name="Schwinn K.E."/>
            <person name="Catanach A."/>
            <person name="Fullerton C."/>
            <person name="Li D."/>
            <person name="Meiyalaghan S."/>
            <person name="Nieuwenhuizen N."/>
            <person name="Read N."/>
            <person name="Prakash R."/>
            <person name="Hunter D."/>
            <person name="Zhang H."/>
            <person name="McKenzie M."/>
            <person name="Knabel M."/>
            <person name="Harris A."/>
            <person name="Allan A.C."/>
            <person name="Gleave A."/>
            <person name="Chen A."/>
            <person name="Janssen B.J."/>
            <person name="Plunkett B."/>
            <person name="Ampomah-Dwamena C."/>
            <person name="Voogd C."/>
            <person name="Leif D."/>
            <person name="Lafferty D."/>
            <person name="Souleyre E.J.F."/>
            <person name="Varkonyi-Gasic E."/>
            <person name="Gambi F."/>
            <person name="Hanley J."/>
            <person name="Yao J.L."/>
            <person name="Cheung J."/>
            <person name="David K.M."/>
            <person name="Warren B."/>
            <person name="Marsh K."/>
            <person name="Snowden K.C."/>
            <person name="Lin-Wang K."/>
            <person name="Brian L."/>
            <person name="Martinez-Sanchez M."/>
            <person name="Wang M."/>
            <person name="Ileperuma N."/>
            <person name="Macnee N."/>
            <person name="Campin R."/>
            <person name="McAtee P."/>
            <person name="Drummond R.S.M."/>
            <person name="Espley R.V."/>
            <person name="Ireland H.S."/>
            <person name="Wu R."/>
            <person name="Atkinson R.G."/>
            <person name="Karunairetnam S."/>
            <person name="Bulley S."/>
            <person name="Chunkath S."/>
            <person name="Hanley Z."/>
            <person name="Storey R."/>
            <person name="Thrimawithana A.H."/>
            <person name="Thomson S."/>
            <person name="David C."/>
            <person name="Testolin R."/>
            <person name="Huang H."/>
            <person name="Hellens R.P."/>
            <person name="Schaffer R.J."/>
        </authorList>
    </citation>
    <scope>NUCLEOTIDE SEQUENCE [LARGE SCALE GENOMIC DNA]</scope>
    <source>
        <strain evidence="12">cv. Red5</strain>
    </source>
</reference>